<dbReference type="Proteomes" id="UP000092627">
    <property type="component" value="Unassembled WGS sequence"/>
</dbReference>
<dbReference type="EMBL" id="FLOC01000009">
    <property type="protein sequence ID" value="SBS31090.1"/>
    <property type="molecule type" value="Genomic_DNA"/>
</dbReference>
<dbReference type="Pfam" id="PF12836">
    <property type="entry name" value="HHH_3"/>
    <property type="match status" value="1"/>
</dbReference>
<evidence type="ECO:0000313" key="3">
    <source>
        <dbReference type="Proteomes" id="UP000092627"/>
    </source>
</evidence>
<feature type="region of interest" description="Disordered" evidence="1">
    <location>
        <begin position="153"/>
        <end position="178"/>
    </location>
</feature>
<organism evidence="2 3">
    <name type="scientific">Marinomonas aquimarina</name>
    <dbReference type="NCBI Taxonomy" id="295068"/>
    <lineage>
        <taxon>Bacteria</taxon>
        <taxon>Pseudomonadati</taxon>
        <taxon>Pseudomonadota</taxon>
        <taxon>Gammaproteobacteria</taxon>
        <taxon>Oceanospirillales</taxon>
        <taxon>Oceanospirillaceae</taxon>
        <taxon>Marinomonas</taxon>
    </lineage>
</organism>
<dbReference type="STRING" id="295068.MAQ5080_01855"/>
<name>A0A1A8TGI3_9GAMM</name>
<sequence>MTAITESFALEKDLTFTGNYGYRIQQDRVIINLDQITSQRDLLNLSGTLALELRAYQADGSTAVLASTVIGQLSGQHFLANCQYDLVFQAPPAGQWQIALELREWDGEHYALVERQWFDQPYTLTSELKNTDDAIVSKEDNVIVADFTPAGDSVTSAAEEPASSSDEPIDKAAPKKTKKSSKVEKVLLSVNHSSLEELSDIKGLPKKVAKEIVEKRPHSSWEGLLKLKGMGPKLLKKLSKVLKLN</sequence>
<proteinExistence type="predicted"/>
<evidence type="ECO:0000256" key="1">
    <source>
        <dbReference type="SAM" id="MobiDB-lite"/>
    </source>
</evidence>
<dbReference type="AlphaFoldDB" id="A0A1A8TGI3"/>
<reference evidence="2 3" key="1">
    <citation type="submission" date="2016-06" db="EMBL/GenBank/DDBJ databases">
        <authorList>
            <person name="Kjaerup R.B."/>
            <person name="Dalgaard T.S."/>
            <person name="Juul-Madsen H.R."/>
        </authorList>
    </citation>
    <scope>NUCLEOTIDE SEQUENCE [LARGE SCALE GENOMIC DNA]</scope>
    <source>
        <strain evidence="2 3">CECT 5080</strain>
    </source>
</reference>
<dbReference type="SUPFAM" id="SSF47781">
    <property type="entry name" value="RuvA domain 2-like"/>
    <property type="match status" value="1"/>
</dbReference>
<dbReference type="Gene3D" id="1.10.150.320">
    <property type="entry name" value="Photosystem II 12 kDa extrinsic protein"/>
    <property type="match status" value="1"/>
</dbReference>
<feature type="compositionally biased region" description="Low complexity" evidence="1">
    <location>
        <begin position="156"/>
        <end position="166"/>
    </location>
</feature>
<accession>A0A1A8TGI3</accession>
<keyword evidence="3" id="KW-1185">Reference proteome</keyword>
<gene>
    <name evidence="2" type="ORF">MAQ5080_01855</name>
</gene>
<protein>
    <submittedName>
        <fullName evidence="2">Helix-hairpin-helix motif protein</fullName>
    </submittedName>
</protein>
<dbReference type="InterPro" id="IPR010994">
    <property type="entry name" value="RuvA_2-like"/>
</dbReference>
<evidence type="ECO:0000313" key="2">
    <source>
        <dbReference type="EMBL" id="SBS31090.1"/>
    </source>
</evidence>
<dbReference type="RefSeq" id="WP_197464551.1">
    <property type="nucleotide sequence ID" value="NZ_FLOC01000009.1"/>
</dbReference>